<proteinExistence type="predicted"/>
<protein>
    <submittedName>
        <fullName evidence="1">Uncharacterized protein</fullName>
    </submittedName>
</protein>
<name>A0A6B1DT98_9CHLR</name>
<accession>A0A6B1DT98</accession>
<dbReference type="AlphaFoldDB" id="A0A6B1DT98"/>
<evidence type="ECO:0000313" key="1">
    <source>
        <dbReference type="EMBL" id="MYD89902.1"/>
    </source>
</evidence>
<reference evidence="1" key="1">
    <citation type="submission" date="2019-09" db="EMBL/GenBank/DDBJ databases">
        <title>Characterisation of the sponge microbiome using genome-centric metagenomics.</title>
        <authorList>
            <person name="Engelberts J.P."/>
            <person name="Robbins S.J."/>
            <person name="De Goeij J.M."/>
            <person name="Aranda M."/>
            <person name="Bell S.C."/>
            <person name="Webster N.S."/>
        </authorList>
    </citation>
    <scope>NUCLEOTIDE SEQUENCE</scope>
    <source>
        <strain evidence="1">SB0662_bin_9</strain>
    </source>
</reference>
<sequence>MPSHTKQQENLLQENLMQALMHQVQAMQVLFQNQDEQLQVLREIQDLIDDWTDAREAQLAWDEYELTDVEGTLSYDEYREKRLGA</sequence>
<comment type="caution">
    <text evidence="1">The sequence shown here is derived from an EMBL/GenBank/DDBJ whole genome shotgun (WGS) entry which is preliminary data.</text>
</comment>
<dbReference type="EMBL" id="VXPY01000037">
    <property type="protein sequence ID" value="MYD89902.1"/>
    <property type="molecule type" value="Genomic_DNA"/>
</dbReference>
<organism evidence="1">
    <name type="scientific">Caldilineaceae bacterium SB0662_bin_9</name>
    <dbReference type="NCBI Taxonomy" id="2605258"/>
    <lineage>
        <taxon>Bacteria</taxon>
        <taxon>Bacillati</taxon>
        <taxon>Chloroflexota</taxon>
        <taxon>Caldilineae</taxon>
        <taxon>Caldilineales</taxon>
        <taxon>Caldilineaceae</taxon>
    </lineage>
</organism>
<gene>
    <name evidence="1" type="ORF">F4Y08_06120</name>
</gene>